<dbReference type="AlphaFoldDB" id="H0HLY9"/>
<dbReference type="Proteomes" id="UP000003250">
    <property type="component" value="Unassembled WGS sequence"/>
</dbReference>
<proteinExistence type="predicted"/>
<dbReference type="Pfam" id="PF08592">
    <property type="entry name" value="Anthrone_oxy"/>
    <property type="match status" value="1"/>
</dbReference>
<dbReference type="EMBL" id="AHAM01000038">
    <property type="protein sequence ID" value="EHK58181.1"/>
    <property type="molecule type" value="Genomic_DNA"/>
</dbReference>
<organism evidence="2 3">
    <name type="scientific">Mesorhizobium alhagi CCNWXJ12-2</name>
    <dbReference type="NCBI Taxonomy" id="1107882"/>
    <lineage>
        <taxon>Bacteria</taxon>
        <taxon>Pseudomonadati</taxon>
        <taxon>Pseudomonadota</taxon>
        <taxon>Alphaproteobacteria</taxon>
        <taxon>Hyphomicrobiales</taxon>
        <taxon>Phyllobacteriaceae</taxon>
        <taxon>Allomesorhizobium</taxon>
    </lineage>
</organism>
<gene>
    <name evidence="2" type="ORF">MAXJ12_05763</name>
</gene>
<feature type="transmembrane region" description="Helical" evidence="1">
    <location>
        <begin position="68"/>
        <end position="88"/>
    </location>
</feature>
<evidence type="ECO:0000256" key="1">
    <source>
        <dbReference type="SAM" id="Phobius"/>
    </source>
</evidence>
<dbReference type="PATRIC" id="fig|1107882.3.peg.1139"/>
<feature type="transmembrane region" description="Helical" evidence="1">
    <location>
        <begin position="17"/>
        <end position="37"/>
    </location>
</feature>
<keyword evidence="1" id="KW-0812">Transmembrane</keyword>
<accession>H0HLY9</accession>
<keyword evidence="1" id="KW-0472">Membrane</keyword>
<evidence type="ECO:0000313" key="2">
    <source>
        <dbReference type="EMBL" id="EHK58181.1"/>
    </source>
</evidence>
<reference evidence="2 3" key="1">
    <citation type="journal article" date="2012" name="J. Bacteriol.">
        <title>Draft Genome Sequence of Mesorhizobium alhagi CCNWXJ12-2T, a Novel Salt-Resistant Species Isolated from the Desert of Northwestern China.</title>
        <authorList>
            <person name="Zhou M."/>
            <person name="Chen W."/>
            <person name="Chen H."/>
            <person name="Wei G."/>
        </authorList>
    </citation>
    <scope>NUCLEOTIDE SEQUENCE [LARGE SCALE GENOMIC DNA]</scope>
    <source>
        <strain evidence="2 3">CCNWXJ12-2</strain>
    </source>
</reference>
<protein>
    <recommendedName>
        <fullName evidence="4">DUF1772 domain-containing protein</fullName>
    </recommendedName>
</protein>
<dbReference type="InterPro" id="IPR013901">
    <property type="entry name" value="Anthrone_oxy"/>
</dbReference>
<keyword evidence="1" id="KW-1133">Transmembrane helix</keyword>
<name>H0HLY9_9HYPH</name>
<evidence type="ECO:0008006" key="4">
    <source>
        <dbReference type="Google" id="ProtNLM"/>
    </source>
</evidence>
<evidence type="ECO:0000313" key="3">
    <source>
        <dbReference type="Proteomes" id="UP000003250"/>
    </source>
</evidence>
<sequence>MALAAVAAFRWSDAGMAWLLAGSLFYLVGIIAVTIVFNVPLNDALAAAGADTPEGAALWTRYLTEWTAWNHVRTVSGIAALACFIMALR</sequence>
<keyword evidence="3" id="KW-1185">Reference proteome</keyword>
<dbReference type="RefSeq" id="WP_008834801.1">
    <property type="nucleotide sequence ID" value="NZ_AHAM01000038.1"/>
</dbReference>